<organism evidence="1 2">
    <name type="scientific">Cytobacillus horneckiae</name>
    <dbReference type="NCBI Taxonomy" id="549687"/>
    <lineage>
        <taxon>Bacteria</taxon>
        <taxon>Bacillati</taxon>
        <taxon>Bacillota</taxon>
        <taxon>Bacilli</taxon>
        <taxon>Bacillales</taxon>
        <taxon>Bacillaceae</taxon>
        <taxon>Cytobacillus</taxon>
    </lineage>
</organism>
<evidence type="ECO:0000313" key="2">
    <source>
        <dbReference type="Proteomes" id="UP000233343"/>
    </source>
</evidence>
<dbReference type="InterPro" id="IPR014852">
    <property type="entry name" value="YwhD"/>
</dbReference>
<comment type="caution">
    <text evidence="1">The sequence shown here is derived from an EMBL/GenBank/DDBJ whole genome shotgun (WGS) entry which is preliminary data.</text>
</comment>
<name>A0A2N0ZLS4_9BACI</name>
<dbReference type="Pfam" id="PF08741">
    <property type="entry name" value="YwhD"/>
    <property type="match status" value="1"/>
</dbReference>
<proteinExistence type="predicted"/>
<sequence length="166" mass="19368">MQFPILKNDPTIGDGGFGIGTLSLENITPVIVEPDNDVAYIDMDALHGKSKVEKKVRFQRHTEELIEPHLYWIVWVAINIGKSGAYYSGIAAAKILVSREERRIKLGYKSLPEHVNYLDKALKGKYIFNHMDRKSKAILKDFLEQYEDYWKNTTNDFKKLWEREEY</sequence>
<evidence type="ECO:0008006" key="3">
    <source>
        <dbReference type="Google" id="ProtNLM"/>
    </source>
</evidence>
<evidence type="ECO:0000313" key="1">
    <source>
        <dbReference type="EMBL" id="PKG30447.1"/>
    </source>
</evidence>
<dbReference type="Proteomes" id="UP000233343">
    <property type="component" value="Unassembled WGS sequence"/>
</dbReference>
<accession>A0A2N0ZLS4</accession>
<dbReference type="AlphaFoldDB" id="A0A2N0ZLS4"/>
<reference evidence="1 2" key="1">
    <citation type="journal article" date="2010" name="Int. J. Syst. Evol. Microbiol.">
        <title>Bacillus horneckiae sp. nov., isolated from a spacecraft-assembly clean room.</title>
        <authorList>
            <person name="Vaishampayan P."/>
            <person name="Probst A."/>
            <person name="Krishnamurthi S."/>
            <person name="Ghosh S."/>
            <person name="Osman S."/>
            <person name="McDowall A."/>
            <person name="Ruckmani A."/>
            <person name="Mayilraj S."/>
            <person name="Venkateswaran K."/>
        </authorList>
    </citation>
    <scope>NUCLEOTIDE SEQUENCE [LARGE SCALE GENOMIC DNA]</scope>
    <source>
        <strain evidence="2">1PO1SC</strain>
    </source>
</reference>
<gene>
    <name evidence="1" type="ORF">CWS20_04390</name>
</gene>
<dbReference type="EMBL" id="PISD01000008">
    <property type="protein sequence ID" value="PKG30447.1"/>
    <property type="molecule type" value="Genomic_DNA"/>
</dbReference>
<protein>
    <recommendedName>
        <fullName evidence="3">YwhD family protein</fullName>
    </recommendedName>
</protein>
<keyword evidence="2" id="KW-1185">Reference proteome</keyword>